<dbReference type="RefSeq" id="WP_129081654.1">
    <property type="nucleotide sequence ID" value="NZ_CP041070.1"/>
</dbReference>
<evidence type="ECO:0000256" key="3">
    <source>
        <dbReference type="ARBA" id="ARBA00023163"/>
    </source>
</evidence>
<dbReference type="PANTHER" id="PTHR40661:SF1">
    <property type="entry name" value="HTH CRO_C1-TYPE DOMAIN-CONTAINING PROTEIN"/>
    <property type="match status" value="1"/>
</dbReference>
<organism evidence="5 6">
    <name type="scientific">Halarcobacter anaerophilus</name>
    <dbReference type="NCBI Taxonomy" id="877500"/>
    <lineage>
        <taxon>Bacteria</taxon>
        <taxon>Pseudomonadati</taxon>
        <taxon>Campylobacterota</taxon>
        <taxon>Epsilonproteobacteria</taxon>
        <taxon>Campylobacterales</taxon>
        <taxon>Arcobacteraceae</taxon>
        <taxon>Halarcobacter</taxon>
    </lineage>
</organism>
<dbReference type="CDD" id="cd06529">
    <property type="entry name" value="S24_LexA-like"/>
    <property type="match status" value="1"/>
</dbReference>
<evidence type="ECO:0000256" key="2">
    <source>
        <dbReference type="ARBA" id="ARBA00023125"/>
    </source>
</evidence>
<dbReference type="GO" id="GO:0003677">
    <property type="term" value="F:DNA binding"/>
    <property type="evidence" value="ECO:0007669"/>
    <property type="project" value="UniProtKB-KW"/>
</dbReference>
<proteinExistence type="predicted"/>
<dbReference type="Gene3D" id="2.10.109.10">
    <property type="entry name" value="Umud Fragment, subunit A"/>
    <property type="match status" value="1"/>
</dbReference>
<dbReference type="OrthoDB" id="5363392at2"/>
<dbReference type="Proteomes" id="UP000290191">
    <property type="component" value="Unassembled WGS sequence"/>
</dbReference>
<protein>
    <recommendedName>
        <fullName evidence="4">Peptidase S24/S26A/S26B/S26C domain-containing protein</fullName>
    </recommendedName>
</protein>
<keyword evidence="6" id="KW-1185">Reference proteome</keyword>
<dbReference type="AlphaFoldDB" id="A0A4Q0Y4F3"/>
<evidence type="ECO:0000256" key="1">
    <source>
        <dbReference type="ARBA" id="ARBA00023015"/>
    </source>
</evidence>
<dbReference type="Pfam" id="PF00717">
    <property type="entry name" value="Peptidase_S24"/>
    <property type="match status" value="1"/>
</dbReference>
<dbReference type="PANTHER" id="PTHR40661">
    <property type="match status" value="1"/>
</dbReference>
<evidence type="ECO:0000259" key="4">
    <source>
        <dbReference type="Pfam" id="PF00717"/>
    </source>
</evidence>
<dbReference type="InterPro" id="IPR039418">
    <property type="entry name" value="LexA-like"/>
</dbReference>
<accession>A0A4Q0Y4F3</accession>
<gene>
    <name evidence="5" type="ORF">CRV06_05295</name>
</gene>
<dbReference type="SUPFAM" id="SSF51306">
    <property type="entry name" value="LexA/Signal peptidase"/>
    <property type="match status" value="1"/>
</dbReference>
<sequence>MSTIYEALLRIEELYDCKSIADTANLLGMPKNTFYDNRIKAKNDFNKIKELETEKNPIKKELLKKAISNSKQKHYSNALYHQFIELAIKDNLNLNWVFNGNLPIHNSSEEKVAKIVQKHYIKESITEDTVAIPYFSDIKASAGNGYINEENEEPDFIVLPKNMIKGKNINALKVDGDSMAPNIKPDSIIFVDLSKKKLKNASVYVVRYEDEVYIKRLEELEDYILLRSDNIAYNTITAKKEDVFIIGQVIDSLSLGNIE</sequence>
<evidence type="ECO:0000313" key="6">
    <source>
        <dbReference type="Proteomes" id="UP000290191"/>
    </source>
</evidence>
<dbReference type="EMBL" id="PDKO01000003">
    <property type="protein sequence ID" value="RXJ63609.1"/>
    <property type="molecule type" value="Genomic_DNA"/>
</dbReference>
<evidence type="ECO:0000313" key="5">
    <source>
        <dbReference type="EMBL" id="RXJ63609.1"/>
    </source>
</evidence>
<feature type="domain" description="Peptidase S24/S26A/S26B/S26C" evidence="4">
    <location>
        <begin position="139"/>
        <end position="250"/>
    </location>
</feature>
<dbReference type="InterPro" id="IPR036286">
    <property type="entry name" value="LexA/Signal_pep-like_sf"/>
</dbReference>
<dbReference type="InterPro" id="IPR015927">
    <property type="entry name" value="Peptidase_S24_S26A/B/C"/>
</dbReference>
<keyword evidence="3" id="KW-0804">Transcription</keyword>
<reference evidence="5 6" key="1">
    <citation type="submission" date="2017-10" db="EMBL/GenBank/DDBJ databases">
        <title>Genomics of the genus Arcobacter.</title>
        <authorList>
            <person name="Perez-Cataluna A."/>
            <person name="Figueras M.J."/>
        </authorList>
    </citation>
    <scope>NUCLEOTIDE SEQUENCE [LARGE SCALE GENOMIC DNA]</scope>
    <source>
        <strain evidence="5 6">DSM 24636</strain>
    </source>
</reference>
<name>A0A4Q0Y4F3_9BACT</name>
<keyword evidence="1" id="KW-0805">Transcription regulation</keyword>
<keyword evidence="2" id="KW-0238">DNA-binding</keyword>
<comment type="caution">
    <text evidence="5">The sequence shown here is derived from an EMBL/GenBank/DDBJ whole genome shotgun (WGS) entry which is preliminary data.</text>
</comment>